<organism evidence="2 3">
    <name type="scientific">Nyssa sinensis</name>
    <dbReference type="NCBI Taxonomy" id="561372"/>
    <lineage>
        <taxon>Eukaryota</taxon>
        <taxon>Viridiplantae</taxon>
        <taxon>Streptophyta</taxon>
        <taxon>Embryophyta</taxon>
        <taxon>Tracheophyta</taxon>
        <taxon>Spermatophyta</taxon>
        <taxon>Magnoliopsida</taxon>
        <taxon>eudicotyledons</taxon>
        <taxon>Gunneridae</taxon>
        <taxon>Pentapetalae</taxon>
        <taxon>asterids</taxon>
        <taxon>Cornales</taxon>
        <taxon>Nyssaceae</taxon>
        <taxon>Nyssa</taxon>
    </lineage>
</organism>
<dbReference type="Pfam" id="PF07107">
    <property type="entry name" value="WI12"/>
    <property type="match status" value="1"/>
</dbReference>
<evidence type="ECO:0000256" key="1">
    <source>
        <dbReference type="SAM" id="MobiDB-lite"/>
    </source>
</evidence>
<reference evidence="2 3" key="1">
    <citation type="submission" date="2019-09" db="EMBL/GenBank/DDBJ databases">
        <title>A chromosome-level genome assembly of the Chinese tupelo Nyssa sinensis.</title>
        <authorList>
            <person name="Yang X."/>
            <person name="Kang M."/>
            <person name="Yang Y."/>
            <person name="Xiong H."/>
            <person name="Wang M."/>
            <person name="Zhang Z."/>
            <person name="Wang Z."/>
            <person name="Wu H."/>
            <person name="Ma T."/>
            <person name="Liu J."/>
            <person name="Xi Z."/>
        </authorList>
    </citation>
    <scope>NUCLEOTIDE SEQUENCE [LARGE SCALE GENOMIC DNA]</scope>
    <source>
        <strain evidence="2">J267</strain>
        <tissue evidence="2">Leaf</tissue>
    </source>
</reference>
<dbReference type="Gene3D" id="3.10.450.50">
    <property type="match status" value="1"/>
</dbReference>
<feature type="compositionally biased region" description="Gly residues" evidence="1">
    <location>
        <begin position="66"/>
        <end position="82"/>
    </location>
</feature>
<dbReference type="EMBL" id="CM018037">
    <property type="protein sequence ID" value="KAA8539517.1"/>
    <property type="molecule type" value="Genomic_DNA"/>
</dbReference>
<keyword evidence="3" id="KW-1185">Reference proteome</keyword>
<evidence type="ECO:0008006" key="4">
    <source>
        <dbReference type="Google" id="ProtNLM"/>
    </source>
</evidence>
<dbReference type="AlphaFoldDB" id="A0A5J5BCS2"/>
<dbReference type="OrthoDB" id="667779at2759"/>
<name>A0A5J5BCS2_9ASTE</name>
<dbReference type="InterPro" id="IPR009798">
    <property type="entry name" value="Wun1-like"/>
</dbReference>
<proteinExistence type="predicted"/>
<accession>A0A5J5BCS2</accession>
<gene>
    <name evidence="2" type="ORF">F0562_026209</name>
</gene>
<dbReference type="PANTHER" id="PTHR33703:SF15">
    <property type="entry name" value="WOUND-INDUCED-LIKE PROTEIN"/>
    <property type="match status" value="1"/>
</dbReference>
<dbReference type="InterPro" id="IPR032710">
    <property type="entry name" value="NTF2-like_dom_sf"/>
</dbReference>
<dbReference type="SUPFAM" id="SSF54427">
    <property type="entry name" value="NTF2-like"/>
    <property type="match status" value="1"/>
</dbReference>
<dbReference type="Proteomes" id="UP000325577">
    <property type="component" value="Linkage Group LG14"/>
</dbReference>
<sequence>MDRHRGDRYGNNPDSHNYRHSRGRSSDGPMNHQQHRSPNIYRDGFSRGSGGGHRRPFDSPPRYPPGGSGGGGFRPMGGGAGGFNSSHQMALSGQKRGYGGGGSPALSARDVATVQKLLAADLEWWFHGPPSHQFMMRLLTGTASPDDSFELVPQSVDAFGSTVLVEGCDHDRSISWVHAWTVSDGIITQVREYFNTSLTVTRIENTNQSSPSDFSSSSITSLHCPSVWESSLSDRVGKSVPGLVLAI</sequence>
<evidence type="ECO:0000313" key="2">
    <source>
        <dbReference type="EMBL" id="KAA8539517.1"/>
    </source>
</evidence>
<dbReference type="PANTHER" id="PTHR33703">
    <property type="entry name" value="OS07G0691300 PROTEIN"/>
    <property type="match status" value="1"/>
</dbReference>
<feature type="region of interest" description="Disordered" evidence="1">
    <location>
        <begin position="1"/>
        <end position="104"/>
    </location>
</feature>
<evidence type="ECO:0000313" key="3">
    <source>
        <dbReference type="Proteomes" id="UP000325577"/>
    </source>
</evidence>
<protein>
    <recommendedName>
        <fullName evidence="4">Wound-induced protein 1</fullName>
    </recommendedName>
</protein>